<evidence type="ECO:0000256" key="6">
    <source>
        <dbReference type="ARBA" id="ARBA00047317"/>
    </source>
</evidence>
<keyword evidence="4 7" id="KW-0500">Molybdenum</keyword>
<dbReference type="Gene3D" id="2.170.190.11">
    <property type="entry name" value="Molybdopterin biosynthesis moea protein, domain 3"/>
    <property type="match status" value="1"/>
</dbReference>
<dbReference type="Pfam" id="PF00994">
    <property type="entry name" value="MoCF_biosynth"/>
    <property type="match status" value="1"/>
</dbReference>
<evidence type="ECO:0000256" key="7">
    <source>
        <dbReference type="RuleBase" id="RU365090"/>
    </source>
</evidence>
<dbReference type="SUPFAM" id="SSF53218">
    <property type="entry name" value="Molybdenum cofactor biosynthesis proteins"/>
    <property type="match status" value="1"/>
</dbReference>
<protein>
    <recommendedName>
        <fullName evidence="7">Molybdopterin molybdenumtransferase</fullName>
        <ecNumber evidence="7">2.10.1.1</ecNumber>
    </recommendedName>
</protein>
<keyword evidence="5 7" id="KW-0501">Molybdenum cofactor biosynthesis</keyword>
<sequence>MPEFLNLLPPDESLDKLLRNLPDPQPATETIDTASALGRITATDLRAPHALPEFERSTVDGFAVKAADTFGASDSLPAYLTLIGECPMGAIPDLEIQATQTAIIHTGGMLPPGADAVVMLEYTQTLHHEGHGEHKEKRNKNSVDSVLSVVNPEIEILRAVADGENVILIGEDVAKDALIKTKGSLIRPAEVGGLMALGFTQVEVVHPPKIGIISSGDEVVPPEKRPQPGQVRDINSYTLASLVSKSGGEAVIYGIVADSLDAMKSAISRALDECEMVLITAGSSASARDMTAAAIDELGEPGVLVHGVNTRPGKPTILGVCNGKAVIGLPGNPVSALVNGTVFVAPLIRRLLGQSTTELRPSVSAKLTVNLSSSAGREDWISIKLIPSPVGGRGAGGEGKYLAEPIFGKSNLIFTLVAADGLLKIPPDATGLSVGEIVDVILI</sequence>
<dbReference type="SMART" id="SM00852">
    <property type="entry name" value="MoCF_biosynth"/>
    <property type="match status" value="1"/>
</dbReference>
<evidence type="ECO:0000256" key="2">
    <source>
        <dbReference type="ARBA" id="ARBA00005046"/>
    </source>
</evidence>
<dbReference type="InterPro" id="IPR036688">
    <property type="entry name" value="MoeA_C_domain_IV_sf"/>
</dbReference>
<dbReference type="UniPathway" id="UPA00344"/>
<dbReference type="NCBIfam" id="NF045515">
    <property type="entry name" value="Glp_gephyrin"/>
    <property type="match status" value="1"/>
</dbReference>
<comment type="pathway">
    <text evidence="2 7">Cofactor biosynthesis; molybdopterin biosynthesis.</text>
</comment>
<feature type="domain" description="MoaB/Mog" evidence="8">
    <location>
        <begin position="211"/>
        <end position="350"/>
    </location>
</feature>
<dbReference type="InterPro" id="IPR005111">
    <property type="entry name" value="MoeA_C_domain_IV"/>
</dbReference>
<comment type="caution">
    <text evidence="9">The sequence shown here is derived from an EMBL/GenBank/DDBJ whole genome shotgun (WGS) entry which is preliminary data.</text>
</comment>
<proteinExistence type="inferred from homology"/>
<comment type="catalytic activity">
    <reaction evidence="6">
        <text>adenylyl-molybdopterin + molybdate = Mo-molybdopterin + AMP + H(+)</text>
        <dbReference type="Rhea" id="RHEA:35047"/>
        <dbReference type="ChEBI" id="CHEBI:15378"/>
        <dbReference type="ChEBI" id="CHEBI:36264"/>
        <dbReference type="ChEBI" id="CHEBI:62727"/>
        <dbReference type="ChEBI" id="CHEBI:71302"/>
        <dbReference type="ChEBI" id="CHEBI:456215"/>
        <dbReference type="EC" id="2.10.1.1"/>
    </reaction>
</comment>
<dbReference type="Gene3D" id="2.40.340.10">
    <property type="entry name" value="MoeA, C-terminal, domain IV"/>
    <property type="match status" value="1"/>
</dbReference>
<dbReference type="PANTHER" id="PTHR10192:SF5">
    <property type="entry name" value="GEPHYRIN"/>
    <property type="match status" value="1"/>
</dbReference>
<dbReference type="InterPro" id="IPR005110">
    <property type="entry name" value="MoeA_linker/N"/>
</dbReference>
<dbReference type="AlphaFoldDB" id="A0A8J6NL02"/>
<dbReference type="InterPro" id="IPR001453">
    <property type="entry name" value="MoaB/Mog_dom"/>
</dbReference>
<comment type="function">
    <text evidence="1 7">Catalyzes the insertion of molybdate into adenylated molybdopterin with the concomitant release of AMP.</text>
</comment>
<evidence type="ECO:0000259" key="8">
    <source>
        <dbReference type="SMART" id="SM00852"/>
    </source>
</evidence>
<dbReference type="EC" id="2.10.1.1" evidence="7"/>
<dbReference type="InterPro" id="IPR008284">
    <property type="entry name" value="MoCF_biosynth_CS"/>
</dbReference>
<evidence type="ECO:0000313" key="9">
    <source>
        <dbReference type="EMBL" id="MBC8335118.1"/>
    </source>
</evidence>
<dbReference type="InterPro" id="IPR036425">
    <property type="entry name" value="MoaB/Mog-like_dom_sf"/>
</dbReference>
<dbReference type="GO" id="GO:0046872">
    <property type="term" value="F:metal ion binding"/>
    <property type="evidence" value="ECO:0007669"/>
    <property type="project" value="UniProtKB-UniRule"/>
</dbReference>
<dbReference type="Pfam" id="PF03454">
    <property type="entry name" value="MoeA_C"/>
    <property type="match status" value="1"/>
</dbReference>
<name>A0A8J6NL02_9CHLR</name>
<dbReference type="Gene3D" id="3.40.980.10">
    <property type="entry name" value="MoaB/Mog-like domain"/>
    <property type="match status" value="1"/>
</dbReference>
<dbReference type="GO" id="GO:0006777">
    <property type="term" value="P:Mo-molybdopterin cofactor biosynthetic process"/>
    <property type="evidence" value="ECO:0007669"/>
    <property type="project" value="UniProtKB-UniRule"/>
</dbReference>
<reference evidence="9 10" key="1">
    <citation type="submission" date="2020-08" db="EMBL/GenBank/DDBJ databases">
        <title>Bridging the membrane lipid divide: bacteria of the FCB group superphylum have the potential to synthesize archaeal ether lipids.</title>
        <authorList>
            <person name="Villanueva L."/>
            <person name="Von Meijenfeldt F.A.B."/>
            <person name="Westbye A.B."/>
            <person name="Yadav S."/>
            <person name="Hopmans E.C."/>
            <person name="Dutilh B.E."/>
            <person name="Sinninghe Damste J.S."/>
        </authorList>
    </citation>
    <scope>NUCLEOTIDE SEQUENCE [LARGE SCALE GENOMIC DNA]</scope>
    <source>
        <strain evidence="9">NIOZ-UU36</strain>
    </source>
</reference>
<keyword evidence="7" id="KW-0479">Metal-binding</keyword>
<evidence type="ECO:0000313" key="10">
    <source>
        <dbReference type="Proteomes" id="UP000614469"/>
    </source>
</evidence>
<evidence type="ECO:0000256" key="3">
    <source>
        <dbReference type="ARBA" id="ARBA00010763"/>
    </source>
</evidence>
<dbReference type="InterPro" id="IPR038987">
    <property type="entry name" value="MoeA-like"/>
</dbReference>
<gene>
    <name evidence="9" type="ORF">H8E29_07640</name>
</gene>
<keyword evidence="7" id="KW-0808">Transferase</keyword>
<dbReference type="GO" id="GO:0061599">
    <property type="term" value="F:molybdopterin molybdotransferase activity"/>
    <property type="evidence" value="ECO:0007669"/>
    <property type="project" value="UniProtKB-UniRule"/>
</dbReference>
<comment type="cofactor">
    <cofactor evidence="7">
        <name>Mg(2+)</name>
        <dbReference type="ChEBI" id="CHEBI:18420"/>
    </cofactor>
</comment>
<evidence type="ECO:0000256" key="1">
    <source>
        <dbReference type="ARBA" id="ARBA00002901"/>
    </source>
</evidence>
<evidence type="ECO:0000256" key="5">
    <source>
        <dbReference type="ARBA" id="ARBA00023150"/>
    </source>
</evidence>
<dbReference type="InterPro" id="IPR036135">
    <property type="entry name" value="MoeA_linker/N_sf"/>
</dbReference>
<keyword evidence="7" id="KW-0460">Magnesium</keyword>
<dbReference type="CDD" id="cd00887">
    <property type="entry name" value="MoeA"/>
    <property type="match status" value="1"/>
</dbReference>
<dbReference type="SUPFAM" id="SSF63867">
    <property type="entry name" value="MoeA C-terminal domain-like"/>
    <property type="match status" value="1"/>
</dbReference>
<dbReference type="Pfam" id="PF03453">
    <property type="entry name" value="MoeA_N"/>
    <property type="match status" value="1"/>
</dbReference>
<dbReference type="NCBIfam" id="TIGR00177">
    <property type="entry name" value="molyb_syn"/>
    <property type="match status" value="1"/>
</dbReference>
<evidence type="ECO:0000256" key="4">
    <source>
        <dbReference type="ARBA" id="ARBA00022505"/>
    </source>
</evidence>
<dbReference type="EMBL" id="JACNJN010000092">
    <property type="protein sequence ID" value="MBC8335118.1"/>
    <property type="molecule type" value="Genomic_DNA"/>
</dbReference>
<dbReference type="SUPFAM" id="SSF63882">
    <property type="entry name" value="MoeA N-terminal region -like"/>
    <property type="match status" value="1"/>
</dbReference>
<organism evidence="9 10">
    <name type="scientific">Candidatus Desulfolinea nitratireducens</name>
    <dbReference type="NCBI Taxonomy" id="2841698"/>
    <lineage>
        <taxon>Bacteria</taxon>
        <taxon>Bacillati</taxon>
        <taxon>Chloroflexota</taxon>
        <taxon>Anaerolineae</taxon>
        <taxon>Anaerolineales</taxon>
        <taxon>Anaerolineales incertae sedis</taxon>
        <taxon>Candidatus Desulfolinea</taxon>
    </lineage>
</organism>
<dbReference type="Proteomes" id="UP000614469">
    <property type="component" value="Unassembled WGS sequence"/>
</dbReference>
<accession>A0A8J6NL02</accession>
<comment type="similarity">
    <text evidence="3 7">Belongs to the MoeA family.</text>
</comment>
<dbReference type="Gene3D" id="3.90.105.10">
    <property type="entry name" value="Molybdopterin biosynthesis moea protein, domain 2"/>
    <property type="match status" value="1"/>
</dbReference>
<dbReference type="GO" id="GO:0005829">
    <property type="term" value="C:cytosol"/>
    <property type="evidence" value="ECO:0007669"/>
    <property type="project" value="TreeGrafter"/>
</dbReference>
<dbReference type="PROSITE" id="PS01079">
    <property type="entry name" value="MOCF_BIOSYNTHESIS_2"/>
    <property type="match status" value="1"/>
</dbReference>
<dbReference type="PANTHER" id="PTHR10192">
    <property type="entry name" value="MOLYBDOPTERIN BIOSYNTHESIS PROTEIN"/>
    <property type="match status" value="1"/>
</dbReference>